<feature type="binding site" evidence="7">
    <location>
        <begin position="139"/>
        <end position="142"/>
    </location>
    <ligand>
        <name>carbamoyl phosphate</name>
        <dbReference type="ChEBI" id="CHEBI:58228"/>
    </ligand>
</feature>
<comment type="subcellular location">
    <subcellularLocation>
        <location evidence="7">Cytoplasm</location>
    </subcellularLocation>
</comment>
<dbReference type="GO" id="GO:0042450">
    <property type="term" value="P:L-arginine biosynthetic process via ornithine"/>
    <property type="evidence" value="ECO:0007669"/>
    <property type="project" value="UniProtKB-UniRule"/>
</dbReference>
<dbReference type="GO" id="GO:0019240">
    <property type="term" value="P:citrulline biosynthetic process"/>
    <property type="evidence" value="ECO:0007669"/>
    <property type="project" value="TreeGrafter"/>
</dbReference>
<feature type="domain" description="Aspartate/ornithine carbamoyltransferase Asp/Orn-binding" evidence="8">
    <location>
        <begin position="158"/>
        <end position="312"/>
    </location>
</feature>
<sequence>MVQLNKGKFKGRDFITLNAFTAEEISYMVDVAMELKADRNAGIPHPVLQGKVLAMIFTKSSTRTRVAFEAGIYQLGGSGMFLSARDIQLGRGEPIQDTARVLSRMVDGIMIRTFSHQEVLDLAEHSSVPVINGLSDFLHPTQILADLLTIKETKGKIQGLKLTYIGDSNNVANSLLLGGSKMGMNIVIASPQGYQPVPEIMDLAWKNASLSRSTVQIVEDPVAAARGADILYTDVWASMGQEEQSEIRKKIFAPYQINDEVLGAAHPEAIVMHCLPAHRGEEITDKVIEGPQSVVFQEAENRLHAHKAIMALVM</sequence>
<feature type="binding site" evidence="7">
    <location>
        <position position="170"/>
    </location>
    <ligand>
        <name>L-ornithine</name>
        <dbReference type="ChEBI" id="CHEBI:46911"/>
    </ligand>
</feature>
<name>A0A857DND0_9FIRM</name>
<evidence type="ECO:0000256" key="2">
    <source>
        <dbReference type="ARBA" id="ARBA00007805"/>
    </source>
</evidence>
<feature type="binding site" evidence="7">
    <location>
        <position position="234"/>
    </location>
    <ligand>
        <name>L-ornithine</name>
        <dbReference type="ChEBI" id="CHEBI:46911"/>
    </ligand>
</feature>
<dbReference type="PROSITE" id="PS00097">
    <property type="entry name" value="CARBAMOYLTRANSFERASE"/>
    <property type="match status" value="1"/>
</dbReference>
<dbReference type="GO" id="GO:0005737">
    <property type="term" value="C:cytoplasm"/>
    <property type="evidence" value="ECO:0007669"/>
    <property type="project" value="UniProtKB-SubCell"/>
</dbReference>
<reference evidence="10 11" key="1">
    <citation type="submission" date="2019-12" db="EMBL/GenBank/DDBJ databases">
        <title>Sequence classification of anaerobic respiratory reductive dehalogenases: First we see many, then we see few.</title>
        <authorList>
            <person name="Molenda O."/>
            <person name="Puentes Jacome L.A."/>
            <person name="Cao X."/>
            <person name="Nesbo C.L."/>
            <person name="Tang S."/>
            <person name="Morson N."/>
            <person name="Patron J."/>
            <person name="Lomheim L."/>
            <person name="Wishart D.S."/>
            <person name="Edwards E.A."/>
        </authorList>
    </citation>
    <scope>NUCLEOTIDE SEQUENCE [LARGE SCALE GENOMIC DNA]</scope>
    <source>
        <strain evidence="10 11">12DCA</strain>
    </source>
</reference>
<dbReference type="Pfam" id="PF02729">
    <property type="entry name" value="OTCace_N"/>
    <property type="match status" value="1"/>
</dbReference>
<dbReference type="PANTHER" id="PTHR45753:SF3">
    <property type="entry name" value="ORNITHINE TRANSCARBAMYLASE, MITOCHONDRIAL"/>
    <property type="match status" value="1"/>
</dbReference>
<protein>
    <recommendedName>
        <fullName evidence="4 7">Ornithine carbamoyltransferase</fullName>
        <shortName evidence="7">OTCase</shortName>
        <ecNumber evidence="3 7">2.1.3.3</ecNumber>
    </recommendedName>
</protein>
<comment type="catalytic activity">
    <reaction evidence="6 7">
        <text>carbamoyl phosphate + L-ornithine = L-citrulline + phosphate + H(+)</text>
        <dbReference type="Rhea" id="RHEA:19513"/>
        <dbReference type="ChEBI" id="CHEBI:15378"/>
        <dbReference type="ChEBI" id="CHEBI:43474"/>
        <dbReference type="ChEBI" id="CHEBI:46911"/>
        <dbReference type="ChEBI" id="CHEBI:57743"/>
        <dbReference type="ChEBI" id="CHEBI:58228"/>
        <dbReference type="EC" id="2.1.3.3"/>
    </reaction>
</comment>
<dbReference type="NCBIfam" id="TIGR00658">
    <property type="entry name" value="orni_carb_tr"/>
    <property type="match status" value="1"/>
</dbReference>
<feature type="binding site" evidence="7">
    <location>
        <position position="112"/>
    </location>
    <ligand>
        <name>carbamoyl phosphate</name>
        <dbReference type="ChEBI" id="CHEBI:58228"/>
    </ligand>
</feature>
<dbReference type="GO" id="GO:0004585">
    <property type="term" value="F:ornithine carbamoyltransferase activity"/>
    <property type="evidence" value="ECO:0007669"/>
    <property type="project" value="UniProtKB-UniRule"/>
</dbReference>
<evidence type="ECO:0000256" key="3">
    <source>
        <dbReference type="ARBA" id="ARBA00013007"/>
    </source>
</evidence>
<evidence type="ECO:0000313" key="10">
    <source>
        <dbReference type="EMBL" id="QHA01855.1"/>
    </source>
</evidence>
<dbReference type="Proteomes" id="UP000430508">
    <property type="component" value="Chromosome"/>
</dbReference>
<gene>
    <name evidence="10" type="primary">argF</name>
    <name evidence="10" type="ORF">GQ588_03035</name>
</gene>
<feature type="domain" description="Aspartate/ornithine carbamoyltransferase carbamoyl-P binding" evidence="9">
    <location>
        <begin position="12"/>
        <end position="152"/>
    </location>
</feature>
<accession>A0A857DND0</accession>
<evidence type="ECO:0000259" key="9">
    <source>
        <dbReference type="Pfam" id="PF02729"/>
    </source>
</evidence>
<dbReference type="EC" id="2.1.3.3" evidence="3 7"/>
<proteinExistence type="inferred from homology"/>
<dbReference type="InterPro" id="IPR002292">
    <property type="entry name" value="Orn/put_carbamltrans"/>
</dbReference>
<evidence type="ECO:0000256" key="6">
    <source>
        <dbReference type="ARBA" id="ARBA00048772"/>
    </source>
</evidence>
<dbReference type="InterPro" id="IPR036901">
    <property type="entry name" value="Asp/Orn_carbamoylTrfase_sf"/>
</dbReference>
<organism evidence="10 11">
    <name type="scientific">Dehalobacter restrictus</name>
    <dbReference type="NCBI Taxonomy" id="55583"/>
    <lineage>
        <taxon>Bacteria</taxon>
        <taxon>Bacillati</taxon>
        <taxon>Bacillota</taxon>
        <taxon>Clostridia</taxon>
        <taxon>Eubacteriales</taxon>
        <taxon>Desulfitobacteriaceae</taxon>
        <taxon>Dehalobacter</taxon>
    </lineage>
</organism>
<feature type="binding site" evidence="7">
    <location>
        <position position="302"/>
    </location>
    <ligand>
        <name>carbamoyl phosphate</name>
        <dbReference type="ChEBI" id="CHEBI:58228"/>
    </ligand>
</feature>
<feature type="binding site" evidence="7">
    <location>
        <begin position="238"/>
        <end position="239"/>
    </location>
    <ligand>
        <name>L-ornithine</name>
        <dbReference type="ChEBI" id="CHEBI:46911"/>
    </ligand>
</feature>
<feature type="binding site" evidence="7">
    <location>
        <begin position="61"/>
        <end position="64"/>
    </location>
    <ligand>
        <name>carbamoyl phosphate</name>
        <dbReference type="ChEBI" id="CHEBI:58228"/>
    </ligand>
</feature>
<dbReference type="NCBIfam" id="NF001986">
    <property type="entry name" value="PRK00779.1"/>
    <property type="match status" value="1"/>
</dbReference>
<keyword evidence="7" id="KW-0963">Cytoplasm</keyword>
<dbReference type="InterPro" id="IPR024904">
    <property type="entry name" value="OTCase_ArgI"/>
</dbReference>
<dbReference type="InterPro" id="IPR006130">
    <property type="entry name" value="Asp/Orn_carbamoylTrfase"/>
</dbReference>
<dbReference type="HAMAP" id="MF_01109">
    <property type="entry name" value="OTCase"/>
    <property type="match status" value="1"/>
</dbReference>
<evidence type="ECO:0000313" key="11">
    <source>
        <dbReference type="Proteomes" id="UP000430508"/>
    </source>
</evidence>
<dbReference type="RefSeq" id="WP_019226818.1">
    <property type="nucleotide sequence ID" value="NZ_CP046996.1"/>
</dbReference>
<evidence type="ECO:0000256" key="1">
    <source>
        <dbReference type="ARBA" id="ARBA00004975"/>
    </source>
</evidence>
<dbReference type="Gene3D" id="3.40.50.1370">
    <property type="entry name" value="Aspartate/ornithine carbamoyltransferase"/>
    <property type="match status" value="2"/>
</dbReference>
<comment type="similarity">
    <text evidence="2 7">Belongs to the aspartate/ornithine carbamoyltransferase superfamily. OTCase family.</text>
</comment>
<feature type="binding site" evidence="7">
    <location>
        <position position="88"/>
    </location>
    <ligand>
        <name>carbamoyl phosphate</name>
        <dbReference type="ChEBI" id="CHEBI:58228"/>
    </ligand>
</feature>
<dbReference type="PRINTS" id="PR00100">
    <property type="entry name" value="AOTCASE"/>
</dbReference>
<dbReference type="InterPro" id="IPR006132">
    <property type="entry name" value="Asp/Orn_carbamoyltranf_P-bd"/>
</dbReference>
<evidence type="ECO:0000256" key="5">
    <source>
        <dbReference type="ARBA" id="ARBA00022679"/>
    </source>
</evidence>
<dbReference type="EMBL" id="CP046996">
    <property type="protein sequence ID" value="QHA01855.1"/>
    <property type="molecule type" value="Genomic_DNA"/>
</dbReference>
<keyword evidence="5 7" id="KW-0808">Transferase</keyword>
<dbReference type="AlphaFoldDB" id="A0A857DND0"/>
<evidence type="ECO:0000256" key="7">
    <source>
        <dbReference type="HAMAP-Rule" id="MF_01109"/>
    </source>
</evidence>
<comment type="pathway">
    <text evidence="1">Amino-acid biosynthesis; L-arginine biosynthesis; L-arginine from L-ornithine and carbamoyl phosphate: step 1/3.</text>
</comment>
<dbReference type="Pfam" id="PF00185">
    <property type="entry name" value="OTCace"/>
    <property type="match status" value="1"/>
</dbReference>
<dbReference type="GO" id="GO:0016597">
    <property type="term" value="F:amino acid binding"/>
    <property type="evidence" value="ECO:0007669"/>
    <property type="project" value="InterPro"/>
</dbReference>
<evidence type="ECO:0000259" key="8">
    <source>
        <dbReference type="Pfam" id="PF00185"/>
    </source>
</evidence>
<dbReference type="InterPro" id="IPR006131">
    <property type="entry name" value="Asp_carbamoyltransf_Asp/Orn-bd"/>
</dbReference>
<evidence type="ECO:0000256" key="4">
    <source>
        <dbReference type="ARBA" id="ARBA00016634"/>
    </source>
</evidence>
<dbReference type="SUPFAM" id="SSF53671">
    <property type="entry name" value="Aspartate/ornithine carbamoyltransferase"/>
    <property type="match status" value="1"/>
</dbReference>
<dbReference type="PANTHER" id="PTHR45753">
    <property type="entry name" value="ORNITHINE CARBAMOYLTRANSFERASE, MITOCHONDRIAL"/>
    <property type="match status" value="1"/>
</dbReference>
<dbReference type="PRINTS" id="PR00102">
    <property type="entry name" value="OTCASE"/>
</dbReference>
<feature type="binding site" evidence="7">
    <location>
        <begin position="274"/>
        <end position="275"/>
    </location>
    <ligand>
        <name>carbamoyl phosphate</name>
        <dbReference type="ChEBI" id="CHEBI:58228"/>
    </ligand>
</feature>
<dbReference type="FunFam" id="3.40.50.1370:FF:000008">
    <property type="entry name" value="Ornithine carbamoyltransferase"/>
    <property type="match status" value="1"/>
</dbReference>